<accession>A0A261TUZ1</accession>
<evidence type="ECO:0000313" key="5">
    <source>
        <dbReference type="EMBL" id="OZI52972.1"/>
    </source>
</evidence>
<evidence type="ECO:0000259" key="4">
    <source>
        <dbReference type="PROSITE" id="PS01124"/>
    </source>
</evidence>
<dbReference type="AlphaFoldDB" id="A0A261TUZ1"/>
<evidence type="ECO:0000256" key="1">
    <source>
        <dbReference type="ARBA" id="ARBA00023015"/>
    </source>
</evidence>
<dbReference type="SUPFAM" id="SSF46689">
    <property type="entry name" value="Homeodomain-like"/>
    <property type="match status" value="2"/>
</dbReference>
<dbReference type="Proteomes" id="UP000216885">
    <property type="component" value="Unassembled WGS sequence"/>
</dbReference>
<dbReference type="InterPro" id="IPR009057">
    <property type="entry name" value="Homeodomain-like_sf"/>
</dbReference>
<keyword evidence="1" id="KW-0805">Transcription regulation</keyword>
<dbReference type="RefSeq" id="WP_094838779.1">
    <property type="nucleotide sequence ID" value="NZ_NEVQ01000020.1"/>
</dbReference>
<evidence type="ECO:0000313" key="6">
    <source>
        <dbReference type="Proteomes" id="UP000216885"/>
    </source>
</evidence>
<proteinExistence type="predicted"/>
<dbReference type="PROSITE" id="PS01124">
    <property type="entry name" value="HTH_ARAC_FAMILY_2"/>
    <property type="match status" value="1"/>
</dbReference>
<sequence>MTDRLAELLQRFAINAQVFHAGTLCGHNLLEAQDGLGQLHLIRRGPVEVIHDDISLTVETPSLLLYPRPMAHRFITDAVDGADMVCANLRFEGGLHNPISAALPPFICLPLDSIAGATDVLRVLFDEAFEQRCGRHAVVNRLFEVVIIQILRQLMESHQMQSGMLAGLAHARLRIPIVAMHEHPSREWSLEDLASTAGMSRSAFATAFREVVGITAGQYLQSWRIGLAQRALRQGQPLKLIAADVGYGSEVALSRAFKAHTGQSPGQWRKSVG</sequence>
<dbReference type="InterPro" id="IPR032783">
    <property type="entry name" value="AraC_lig"/>
</dbReference>
<dbReference type="Gene3D" id="1.10.10.60">
    <property type="entry name" value="Homeodomain-like"/>
    <property type="match status" value="2"/>
</dbReference>
<dbReference type="GO" id="GO:0043565">
    <property type="term" value="F:sequence-specific DNA binding"/>
    <property type="evidence" value="ECO:0007669"/>
    <property type="project" value="InterPro"/>
</dbReference>
<dbReference type="PANTHER" id="PTHR46796:SF7">
    <property type="entry name" value="ARAC FAMILY TRANSCRIPTIONAL REGULATOR"/>
    <property type="match status" value="1"/>
</dbReference>
<comment type="caution">
    <text evidence="5">The sequence shown here is derived from an EMBL/GenBank/DDBJ whole genome shotgun (WGS) entry which is preliminary data.</text>
</comment>
<dbReference type="PANTHER" id="PTHR46796">
    <property type="entry name" value="HTH-TYPE TRANSCRIPTIONAL ACTIVATOR RHAS-RELATED"/>
    <property type="match status" value="1"/>
</dbReference>
<name>A0A261TUZ1_9BORD</name>
<organism evidence="5 6">
    <name type="scientific">Bordetella genomosp. 4</name>
    <dbReference type="NCBI Taxonomy" id="463044"/>
    <lineage>
        <taxon>Bacteria</taxon>
        <taxon>Pseudomonadati</taxon>
        <taxon>Pseudomonadota</taxon>
        <taxon>Betaproteobacteria</taxon>
        <taxon>Burkholderiales</taxon>
        <taxon>Alcaligenaceae</taxon>
        <taxon>Bordetella</taxon>
    </lineage>
</organism>
<keyword evidence="6" id="KW-1185">Reference proteome</keyword>
<evidence type="ECO:0000256" key="2">
    <source>
        <dbReference type="ARBA" id="ARBA00023125"/>
    </source>
</evidence>
<keyword evidence="2" id="KW-0238">DNA-binding</keyword>
<dbReference type="EMBL" id="NEVQ01000020">
    <property type="protein sequence ID" value="OZI52972.1"/>
    <property type="molecule type" value="Genomic_DNA"/>
</dbReference>
<dbReference type="InterPro" id="IPR018060">
    <property type="entry name" value="HTH_AraC"/>
</dbReference>
<reference evidence="5 6" key="1">
    <citation type="submission" date="2017-05" db="EMBL/GenBank/DDBJ databases">
        <title>Complete and WGS of Bordetella genogroups.</title>
        <authorList>
            <person name="Spilker T."/>
            <person name="LiPuma J."/>
        </authorList>
    </citation>
    <scope>NUCLEOTIDE SEQUENCE [LARGE SCALE GENOMIC DNA]</scope>
    <source>
        <strain evidence="5 6">AU9919</strain>
    </source>
</reference>
<keyword evidence="3" id="KW-0804">Transcription</keyword>
<dbReference type="Pfam" id="PF12852">
    <property type="entry name" value="Cupin_6"/>
    <property type="match status" value="1"/>
</dbReference>
<dbReference type="InterPro" id="IPR050204">
    <property type="entry name" value="AraC_XylS_family_regulators"/>
</dbReference>
<evidence type="ECO:0000256" key="3">
    <source>
        <dbReference type="ARBA" id="ARBA00023163"/>
    </source>
</evidence>
<dbReference type="Pfam" id="PF12833">
    <property type="entry name" value="HTH_18"/>
    <property type="match status" value="1"/>
</dbReference>
<feature type="domain" description="HTH araC/xylS-type" evidence="4">
    <location>
        <begin position="174"/>
        <end position="271"/>
    </location>
</feature>
<dbReference type="SMART" id="SM00342">
    <property type="entry name" value="HTH_ARAC"/>
    <property type="match status" value="1"/>
</dbReference>
<protein>
    <submittedName>
        <fullName evidence="5">AraC family transcriptional regulator</fullName>
    </submittedName>
</protein>
<gene>
    <name evidence="5" type="ORF">CAL20_20150</name>
</gene>
<dbReference type="GO" id="GO:0003700">
    <property type="term" value="F:DNA-binding transcription factor activity"/>
    <property type="evidence" value="ECO:0007669"/>
    <property type="project" value="InterPro"/>
</dbReference>